<proteinExistence type="inferred from homology"/>
<dbReference type="CDD" id="cd09865">
    <property type="entry name" value="PIN_ScUtp23p-like"/>
    <property type="match status" value="1"/>
</dbReference>
<dbReference type="EMBL" id="GG692395">
    <property type="protein sequence ID" value="EER36165.1"/>
    <property type="molecule type" value="Genomic_DNA"/>
</dbReference>
<dbReference type="STRING" id="294747.C5M4B5"/>
<evidence type="ECO:0000256" key="5">
    <source>
        <dbReference type="ARBA" id="ARBA00037300"/>
    </source>
</evidence>
<dbReference type="InterPro" id="IPR006984">
    <property type="entry name" value="Fcf1/UTP23"/>
</dbReference>
<keyword evidence="4" id="KW-0539">Nucleus</keyword>
<comment type="similarity">
    <text evidence="6">Belongs to the UTP23/FCF1 family. UTP23 subfamily.</text>
</comment>
<dbReference type="GO" id="GO:0032040">
    <property type="term" value="C:small-subunit processome"/>
    <property type="evidence" value="ECO:0007669"/>
    <property type="project" value="EnsemblFungi"/>
</dbReference>
<dbReference type="Proteomes" id="UP000002037">
    <property type="component" value="Unassembled WGS sequence"/>
</dbReference>
<evidence type="ECO:0000256" key="2">
    <source>
        <dbReference type="ARBA" id="ARBA00022517"/>
    </source>
</evidence>
<dbReference type="FunFam" id="3.40.50.1010:FF:000006">
    <property type="entry name" value="rRNA-processing protein UTP23 homolog"/>
    <property type="match status" value="1"/>
</dbReference>
<dbReference type="GO" id="GO:0000480">
    <property type="term" value="P:endonucleolytic cleavage in 5'-ETS of tricistronic rRNA transcript (SSU-rRNA, 5.8S rRNA, LSU-rRNA)"/>
    <property type="evidence" value="ECO:0007669"/>
    <property type="project" value="EnsemblFungi"/>
</dbReference>
<organism evidence="10 11">
    <name type="scientific">Candida tropicalis (strain ATCC MYA-3404 / T1)</name>
    <name type="common">Yeast</name>
    <dbReference type="NCBI Taxonomy" id="294747"/>
    <lineage>
        <taxon>Eukaryota</taxon>
        <taxon>Fungi</taxon>
        <taxon>Dikarya</taxon>
        <taxon>Ascomycota</taxon>
        <taxon>Saccharomycotina</taxon>
        <taxon>Pichiomycetes</taxon>
        <taxon>Debaryomycetaceae</taxon>
        <taxon>Candida/Lodderomyces clade</taxon>
        <taxon>Candida</taxon>
    </lineage>
</organism>
<dbReference type="GO" id="GO:0000447">
    <property type="term" value="P:endonucleolytic cleavage in ITS1 to separate SSU-rRNA from 5.8S rRNA and LSU-rRNA from tricistronic rRNA transcript (SSU-rRNA, 5.8S rRNA, LSU-rRNA)"/>
    <property type="evidence" value="ECO:0007669"/>
    <property type="project" value="EnsemblFungi"/>
</dbReference>
<feature type="domain" description="UTP23 sensor motif region" evidence="9">
    <location>
        <begin position="198"/>
        <end position="216"/>
    </location>
</feature>
<dbReference type="eggNOG" id="KOG3164">
    <property type="taxonomic scope" value="Eukaryota"/>
</dbReference>
<accession>C5M4B5</accession>
<dbReference type="Gene3D" id="3.40.50.1010">
    <property type="entry name" value="5'-nuclease"/>
    <property type="match status" value="1"/>
</dbReference>
<dbReference type="InterPro" id="IPR029060">
    <property type="entry name" value="PIN-like_dom_sf"/>
</dbReference>
<evidence type="ECO:0000256" key="4">
    <source>
        <dbReference type="ARBA" id="ARBA00023242"/>
    </source>
</evidence>
<evidence type="ECO:0000313" key="10">
    <source>
        <dbReference type="EMBL" id="EER36165.1"/>
    </source>
</evidence>
<comment type="function">
    <text evidence="5">Involved in rRNA-processing and ribosome biogenesis.</text>
</comment>
<dbReference type="SUPFAM" id="SSF88723">
    <property type="entry name" value="PIN domain-like"/>
    <property type="match status" value="1"/>
</dbReference>
<evidence type="ECO:0000256" key="1">
    <source>
        <dbReference type="ARBA" id="ARBA00004604"/>
    </source>
</evidence>
<dbReference type="InterPro" id="IPR057776">
    <property type="entry name" value="UTP23_sensor"/>
</dbReference>
<feature type="region of interest" description="Disordered" evidence="8">
    <location>
        <begin position="188"/>
        <end position="283"/>
    </location>
</feature>
<keyword evidence="2" id="KW-0690">Ribosome biogenesis</keyword>
<dbReference type="VEuPathDB" id="FungiDB:CTRG_00905"/>
<dbReference type="PANTHER" id="PTHR12416">
    <property type="entry name" value="RRNA-PROCESSING PROTEIN UTP23 HOMOLOG"/>
    <property type="match status" value="1"/>
</dbReference>
<evidence type="ECO:0000259" key="9">
    <source>
        <dbReference type="Pfam" id="PF24779"/>
    </source>
</evidence>
<dbReference type="OrthoDB" id="25675at2759"/>
<dbReference type="Pfam" id="PF24779">
    <property type="entry name" value="UTP23_sensor"/>
    <property type="match status" value="1"/>
</dbReference>
<name>C5M4B5_CANTT</name>
<comment type="subcellular location">
    <subcellularLocation>
        <location evidence="1">Nucleus</location>
        <location evidence="1">Nucleolus</location>
    </subcellularLocation>
</comment>
<dbReference type="GeneID" id="8296186"/>
<feature type="compositionally biased region" description="Basic residues" evidence="8">
    <location>
        <begin position="226"/>
        <end position="238"/>
    </location>
</feature>
<dbReference type="Pfam" id="PF04900">
    <property type="entry name" value="Fcf1"/>
    <property type="match status" value="1"/>
</dbReference>
<keyword evidence="11" id="KW-1185">Reference proteome</keyword>
<dbReference type="KEGG" id="ctp:CTRG_00905"/>
<reference evidence="10 11" key="1">
    <citation type="journal article" date="2009" name="Nature">
        <title>Evolution of pathogenicity and sexual reproduction in eight Candida genomes.</title>
        <authorList>
            <person name="Butler G."/>
            <person name="Rasmussen M.D."/>
            <person name="Lin M.F."/>
            <person name="Santos M.A."/>
            <person name="Sakthikumar S."/>
            <person name="Munro C.A."/>
            <person name="Rheinbay E."/>
            <person name="Grabherr M."/>
            <person name="Forche A."/>
            <person name="Reedy J.L."/>
            <person name="Agrafioti I."/>
            <person name="Arnaud M.B."/>
            <person name="Bates S."/>
            <person name="Brown A.J."/>
            <person name="Brunke S."/>
            <person name="Costanzo M.C."/>
            <person name="Fitzpatrick D.A."/>
            <person name="de Groot P.W."/>
            <person name="Harris D."/>
            <person name="Hoyer L.L."/>
            <person name="Hube B."/>
            <person name="Klis F.M."/>
            <person name="Kodira C."/>
            <person name="Lennard N."/>
            <person name="Logue M.E."/>
            <person name="Martin R."/>
            <person name="Neiman A.M."/>
            <person name="Nikolaou E."/>
            <person name="Quail M.A."/>
            <person name="Quinn J."/>
            <person name="Santos M.C."/>
            <person name="Schmitzberger F.F."/>
            <person name="Sherlock G."/>
            <person name="Shah P."/>
            <person name="Silverstein K.A."/>
            <person name="Skrzypek M.S."/>
            <person name="Soll D."/>
            <person name="Staggs R."/>
            <person name="Stansfield I."/>
            <person name="Stumpf M.P."/>
            <person name="Sudbery P.E."/>
            <person name="Srikantha T."/>
            <person name="Zeng Q."/>
            <person name="Berman J."/>
            <person name="Berriman M."/>
            <person name="Heitman J."/>
            <person name="Gow N.A."/>
            <person name="Lorenz M.C."/>
            <person name="Birren B.W."/>
            <person name="Kellis M."/>
            <person name="Cuomo C.A."/>
        </authorList>
    </citation>
    <scope>NUCLEOTIDE SEQUENCE [LARGE SCALE GENOMIC DNA]</scope>
    <source>
        <strain evidence="11">ATCC MYA-3404 / T1</strain>
    </source>
</reference>
<feature type="compositionally biased region" description="Basic and acidic residues" evidence="8">
    <location>
        <begin position="250"/>
        <end position="283"/>
    </location>
</feature>
<dbReference type="GO" id="GO:0070181">
    <property type="term" value="F:small ribosomal subunit rRNA binding"/>
    <property type="evidence" value="ECO:0007669"/>
    <property type="project" value="EnsemblFungi"/>
</dbReference>
<sequence>MRQKRAKSYKKQMSVYTNTFKFRTPFQVIIDPEILITTNSQSFDILKGLARTIQSESKPMITQCCIESIYQTKNQELIDFAKSFERRKCNHKEIINPSDCIESIVNINGENKHRYIIASQDLNLRKKLRKIPGIPLIYMNRSVMVMEPLSDASKKYNENIENLKLTAGLNSKDAGKLDEIKNIQEKIGENGDDVKKSKKRKGPKEPNPLSVKKKKKVVNNDESQEKKKKPNRRRKHKKSGDGIDNEDDGKDEKIGQVESKPEEEVESRPEAEVESKVDVENSE</sequence>
<evidence type="ECO:0000256" key="8">
    <source>
        <dbReference type="SAM" id="MobiDB-lite"/>
    </source>
</evidence>
<keyword evidence="3" id="KW-0698">rRNA processing</keyword>
<gene>
    <name evidence="10" type="ORF">CTRG_00905</name>
</gene>
<dbReference type="GO" id="GO:0000472">
    <property type="term" value="P:endonucleolytic cleavage to generate mature 5'-end of SSU-rRNA from (SSU-rRNA, 5.8S rRNA, LSU-rRNA)"/>
    <property type="evidence" value="ECO:0007669"/>
    <property type="project" value="EnsemblFungi"/>
</dbReference>
<evidence type="ECO:0000256" key="3">
    <source>
        <dbReference type="ARBA" id="ARBA00022552"/>
    </source>
</evidence>
<protein>
    <recommendedName>
        <fullName evidence="7">U three protein 23</fullName>
    </recommendedName>
</protein>
<evidence type="ECO:0000256" key="6">
    <source>
        <dbReference type="ARBA" id="ARBA00038503"/>
    </source>
</evidence>
<dbReference type="HOGENOM" id="CLU_053567_1_1_1"/>
<dbReference type="AlphaFoldDB" id="C5M4B5"/>
<evidence type="ECO:0000313" key="11">
    <source>
        <dbReference type="Proteomes" id="UP000002037"/>
    </source>
</evidence>
<evidence type="ECO:0000256" key="7">
    <source>
        <dbReference type="ARBA" id="ARBA00076388"/>
    </source>
</evidence>
<dbReference type="RefSeq" id="XP_002546123.1">
    <property type="nucleotide sequence ID" value="XM_002546077.1"/>
</dbReference>